<evidence type="ECO:0000313" key="4">
    <source>
        <dbReference type="Proteomes" id="UP000750711"/>
    </source>
</evidence>
<evidence type="ECO:0000313" key="3">
    <source>
        <dbReference type="EMBL" id="KAH0562895.1"/>
    </source>
</evidence>
<dbReference type="PANTHER" id="PTHR38248:SF2">
    <property type="entry name" value="FUNK1 11"/>
    <property type="match status" value="1"/>
</dbReference>
<dbReference type="Pfam" id="PF17667">
    <property type="entry name" value="Pkinase_fungal"/>
    <property type="match status" value="2"/>
</dbReference>
<dbReference type="AlphaFoldDB" id="A0A9P8RRL2"/>
<evidence type="ECO:0000259" key="2">
    <source>
        <dbReference type="Pfam" id="PF17667"/>
    </source>
</evidence>
<gene>
    <name evidence="3" type="ORF">GP486_002517</name>
</gene>
<feature type="compositionally biased region" description="Polar residues" evidence="1">
    <location>
        <begin position="77"/>
        <end position="86"/>
    </location>
</feature>
<dbReference type="SUPFAM" id="SSF56112">
    <property type="entry name" value="Protein kinase-like (PK-like)"/>
    <property type="match status" value="1"/>
</dbReference>
<proteinExistence type="predicted"/>
<dbReference type="Gene3D" id="1.10.510.10">
    <property type="entry name" value="Transferase(Phosphotransferase) domain 1"/>
    <property type="match status" value="1"/>
</dbReference>
<accession>A0A9P8RRL2</accession>
<dbReference type="Proteomes" id="UP000750711">
    <property type="component" value="Unassembled WGS sequence"/>
</dbReference>
<reference evidence="3" key="1">
    <citation type="submission" date="2021-03" db="EMBL/GenBank/DDBJ databases">
        <title>Comparative genomics and phylogenomic investigation of the class Geoglossomycetes provide insights into ecological specialization and systematics.</title>
        <authorList>
            <person name="Melie T."/>
            <person name="Pirro S."/>
            <person name="Miller A.N."/>
            <person name="Quandt A."/>
        </authorList>
    </citation>
    <scope>NUCLEOTIDE SEQUENCE</scope>
    <source>
        <strain evidence="3">CAQ_001_2017</strain>
    </source>
</reference>
<keyword evidence="4" id="KW-1185">Reference proteome</keyword>
<dbReference type="InterPro" id="IPR011009">
    <property type="entry name" value="Kinase-like_dom_sf"/>
</dbReference>
<protein>
    <recommendedName>
        <fullName evidence="2">Fungal-type protein kinase domain-containing protein</fullName>
    </recommendedName>
</protein>
<comment type="caution">
    <text evidence="3">The sequence shown here is derived from an EMBL/GenBank/DDBJ whole genome shotgun (WGS) entry which is preliminary data.</text>
</comment>
<dbReference type="PANTHER" id="PTHR38248">
    <property type="entry name" value="FUNK1 6"/>
    <property type="match status" value="1"/>
</dbReference>
<feature type="region of interest" description="Disordered" evidence="1">
    <location>
        <begin position="27"/>
        <end position="90"/>
    </location>
</feature>
<feature type="compositionally biased region" description="Polar residues" evidence="1">
    <location>
        <begin position="40"/>
        <end position="57"/>
    </location>
</feature>
<feature type="domain" description="Fungal-type protein kinase" evidence="2">
    <location>
        <begin position="108"/>
        <end position="160"/>
    </location>
</feature>
<dbReference type="InterPro" id="IPR040976">
    <property type="entry name" value="Pkinase_fungal"/>
</dbReference>
<dbReference type="EMBL" id="JAGHQM010000284">
    <property type="protein sequence ID" value="KAH0562895.1"/>
    <property type="molecule type" value="Genomic_DNA"/>
</dbReference>
<sequence>MNEEEDNLSWQSFLIDLCYGMAHATQSHRGRARRRPAGPTPNTQCSGLGAQTASTMNVLRVGRTHGPPTAHRRPNTGGPTLNNRSTGRTHRTHAYGGSIISGICIRDNLDLAIKENWEKSSGAPSKTGTRAFIAIGALYGEEHSFMHDLESFFWVLFWICIHYNGPHKESRVVPKFEKWNYEETEELAKLKTGTVANRGDFIKMIMEGTSLYLNSSGTLLNWEDGDRCLLDLNFAMKMLGKEPLEEPRKMGTRAFMAIGALYGEKYSFMHDLESFFWVLFWICIHYNGFNKNSRIVPTFEKWNCEDTEELAKLKKGMIDHEGDFIKTAEESFTSYYQPLVPWVNRLRKVVFSGNGRWKREDRELYSQIKVVLEKARSDPRVSAE</sequence>
<feature type="domain" description="Fungal-type protein kinase" evidence="2">
    <location>
        <begin position="226"/>
        <end position="283"/>
    </location>
</feature>
<evidence type="ECO:0000256" key="1">
    <source>
        <dbReference type="SAM" id="MobiDB-lite"/>
    </source>
</evidence>
<name>A0A9P8RRL2_9PEZI</name>
<organism evidence="3 4">
    <name type="scientific">Trichoglossum hirsutum</name>
    <dbReference type="NCBI Taxonomy" id="265104"/>
    <lineage>
        <taxon>Eukaryota</taxon>
        <taxon>Fungi</taxon>
        <taxon>Dikarya</taxon>
        <taxon>Ascomycota</taxon>
        <taxon>Pezizomycotina</taxon>
        <taxon>Geoglossomycetes</taxon>
        <taxon>Geoglossales</taxon>
        <taxon>Geoglossaceae</taxon>
        <taxon>Trichoglossum</taxon>
    </lineage>
</organism>
<feature type="compositionally biased region" description="Basic residues" evidence="1">
    <location>
        <begin position="27"/>
        <end position="36"/>
    </location>
</feature>